<keyword evidence="3" id="KW-0813">Transport</keyword>
<dbReference type="GO" id="GO:0030975">
    <property type="term" value="F:thiamine binding"/>
    <property type="evidence" value="ECO:0007669"/>
    <property type="project" value="TreeGrafter"/>
</dbReference>
<protein>
    <submittedName>
        <fullName evidence="7">Putative spermidine/putrescine transport system substrate-binding protein</fullName>
    </submittedName>
</protein>
<evidence type="ECO:0000256" key="5">
    <source>
        <dbReference type="ARBA" id="ARBA00022764"/>
    </source>
</evidence>
<dbReference type="Gene3D" id="3.40.190.10">
    <property type="entry name" value="Periplasmic binding protein-like II"/>
    <property type="match status" value="2"/>
</dbReference>
<keyword evidence="5" id="KW-0574">Periplasm</keyword>
<keyword evidence="8" id="KW-1185">Reference proteome</keyword>
<dbReference type="Pfam" id="PF13416">
    <property type="entry name" value="SBP_bac_8"/>
    <property type="match status" value="1"/>
</dbReference>
<evidence type="ECO:0000256" key="3">
    <source>
        <dbReference type="ARBA" id="ARBA00022448"/>
    </source>
</evidence>
<dbReference type="PANTHER" id="PTHR30006:SF3">
    <property type="entry name" value="THIAMINE-BINDING PERIPLASMIC PROTEIN"/>
    <property type="match status" value="1"/>
</dbReference>
<comment type="similarity">
    <text evidence="2">Belongs to the bacterial solute-binding protein 1 family.</text>
</comment>
<evidence type="ECO:0000256" key="1">
    <source>
        <dbReference type="ARBA" id="ARBA00004418"/>
    </source>
</evidence>
<proteinExistence type="inferred from homology"/>
<organism evidence="7 8">
    <name type="scientific">Thiohalorhabdus denitrificans</name>
    <dbReference type="NCBI Taxonomy" id="381306"/>
    <lineage>
        <taxon>Bacteria</taxon>
        <taxon>Pseudomonadati</taxon>
        <taxon>Pseudomonadota</taxon>
        <taxon>Gammaproteobacteria</taxon>
        <taxon>Thiohalorhabdales</taxon>
        <taxon>Thiohalorhabdaceae</taxon>
        <taxon>Thiohalorhabdus</taxon>
    </lineage>
</organism>
<dbReference type="InterPro" id="IPR006059">
    <property type="entry name" value="SBP"/>
</dbReference>
<sequence length="361" mass="40640">MLTVLALALAGMAPPAAAEDGELTVVSWGGAYTRSQILGYIRAYEEETGVDVEVVDYNGGLREIRSQVRSRNVKWDVVDLELADAVRGCDQGLLEELDPDRLAPAPGGMAPEEDFLEGALERCGVGSVFWSTAFAYDPEDYPDRAPRTVEDFFDVDAFPGRRGMRRTPKGNLEWALMADGVAPERVYTVLDTPEGLDRAFRVLTSLKPHVDWWRTGSEAVRLLESGRVAMSTVWNGAVYDANVNRGLGLALFWDHQILSLDLWGVVRHSPNRELALDFLRFATSTRSLANQVRYIPHGPARRSSRELVGEEMEAYLPTLPKRLDGALRLDAQWWAENFDRVNARFQRWLERPVRVPRYLPH</sequence>
<feature type="signal peptide" evidence="6">
    <location>
        <begin position="1"/>
        <end position="18"/>
    </location>
</feature>
<accession>A0A1G5AZ57</accession>
<dbReference type="RefSeq" id="WP_054966271.1">
    <property type="nucleotide sequence ID" value="NZ_FMUN01000001.1"/>
</dbReference>
<evidence type="ECO:0000256" key="2">
    <source>
        <dbReference type="ARBA" id="ARBA00008520"/>
    </source>
</evidence>
<gene>
    <name evidence="7" type="ORF">SAMN05661077_0603</name>
</gene>
<evidence type="ECO:0000256" key="6">
    <source>
        <dbReference type="SAM" id="SignalP"/>
    </source>
</evidence>
<comment type="subcellular location">
    <subcellularLocation>
        <location evidence="1">Periplasm</location>
    </subcellularLocation>
</comment>
<dbReference type="STRING" id="381306.AN478_09005"/>
<keyword evidence="4 6" id="KW-0732">Signal</keyword>
<dbReference type="EMBL" id="FMUN01000001">
    <property type="protein sequence ID" value="SCX83110.1"/>
    <property type="molecule type" value="Genomic_DNA"/>
</dbReference>
<reference evidence="8" key="1">
    <citation type="submission" date="2016-10" db="EMBL/GenBank/DDBJ databases">
        <authorList>
            <person name="Varghese N."/>
        </authorList>
    </citation>
    <scope>NUCLEOTIDE SEQUENCE [LARGE SCALE GENOMIC DNA]</scope>
    <source>
        <strain evidence="8">HL 19</strain>
    </source>
</reference>
<dbReference type="GO" id="GO:0030288">
    <property type="term" value="C:outer membrane-bounded periplasmic space"/>
    <property type="evidence" value="ECO:0007669"/>
    <property type="project" value="TreeGrafter"/>
</dbReference>
<name>A0A1G5AZ57_9GAMM</name>
<dbReference type="CDD" id="cd13589">
    <property type="entry name" value="PBP2_polyamine_RpCGA009"/>
    <property type="match status" value="1"/>
</dbReference>
<feature type="chain" id="PRO_5010324939" evidence="6">
    <location>
        <begin position="19"/>
        <end position="361"/>
    </location>
</feature>
<dbReference type="Proteomes" id="UP000183104">
    <property type="component" value="Unassembled WGS sequence"/>
</dbReference>
<evidence type="ECO:0000313" key="8">
    <source>
        <dbReference type="Proteomes" id="UP000183104"/>
    </source>
</evidence>
<evidence type="ECO:0000256" key="4">
    <source>
        <dbReference type="ARBA" id="ARBA00022729"/>
    </source>
</evidence>
<evidence type="ECO:0000313" key="7">
    <source>
        <dbReference type="EMBL" id="SCX83110.1"/>
    </source>
</evidence>
<dbReference type="AlphaFoldDB" id="A0A1G5AZ57"/>
<dbReference type="PANTHER" id="PTHR30006">
    <property type="entry name" value="THIAMINE-BINDING PERIPLASMIC PROTEIN-RELATED"/>
    <property type="match status" value="1"/>
</dbReference>
<dbReference type="GO" id="GO:0015888">
    <property type="term" value="P:thiamine transport"/>
    <property type="evidence" value="ECO:0007669"/>
    <property type="project" value="TreeGrafter"/>
</dbReference>
<dbReference type="GO" id="GO:0030976">
    <property type="term" value="F:thiamine pyrophosphate binding"/>
    <property type="evidence" value="ECO:0007669"/>
    <property type="project" value="TreeGrafter"/>
</dbReference>
<dbReference type="SUPFAM" id="SSF53850">
    <property type="entry name" value="Periplasmic binding protein-like II"/>
    <property type="match status" value="1"/>
</dbReference>